<dbReference type="OrthoDB" id="5969911at2"/>
<reference evidence="2 3" key="1">
    <citation type="submission" date="2018-03" db="EMBL/GenBank/DDBJ databases">
        <title>Bioinformatic expansion and discovery of thiopeptide antibiotics.</title>
        <authorList>
            <person name="Schwalen C.J."/>
            <person name="Hudson G.A."/>
            <person name="Mitchell D.A."/>
        </authorList>
    </citation>
    <scope>NUCLEOTIDE SEQUENCE [LARGE SCALE GENOMIC DNA]</scope>
    <source>
        <strain evidence="2 3">ATCC 21389</strain>
    </source>
</reference>
<dbReference type="AlphaFoldDB" id="A0A2V4NZT3"/>
<organism evidence="2 3">
    <name type="scientific">Streptomyces tateyamensis</name>
    <dbReference type="NCBI Taxonomy" id="565073"/>
    <lineage>
        <taxon>Bacteria</taxon>
        <taxon>Bacillati</taxon>
        <taxon>Actinomycetota</taxon>
        <taxon>Actinomycetes</taxon>
        <taxon>Kitasatosporales</taxon>
        <taxon>Streptomycetaceae</taxon>
        <taxon>Streptomyces</taxon>
    </lineage>
</organism>
<gene>
    <name evidence="2" type="ORF">C7C46_10165</name>
</gene>
<dbReference type="Proteomes" id="UP000248039">
    <property type="component" value="Unassembled WGS sequence"/>
</dbReference>
<name>A0A2V4NZT3_9ACTN</name>
<dbReference type="Pfam" id="PF06259">
    <property type="entry name" value="Abhydrolase_8"/>
    <property type="match status" value="1"/>
</dbReference>
<accession>A0A2V4NZT3</accession>
<protein>
    <recommendedName>
        <fullName evidence="1">DUF1023 domain-containing protein</fullName>
    </recommendedName>
</protein>
<dbReference type="InterPro" id="IPR029058">
    <property type="entry name" value="AB_hydrolase_fold"/>
</dbReference>
<evidence type="ECO:0000313" key="3">
    <source>
        <dbReference type="Proteomes" id="UP000248039"/>
    </source>
</evidence>
<dbReference type="EMBL" id="PYBW01000030">
    <property type="protein sequence ID" value="PYC82709.1"/>
    <property type="molecule type" value="Genomic_DNA"/>
</dbReference>
<evidence type="ECO:0000259" key="1">
    <source>
        <dbReference type="Pfam" id="PF06259"/>
    </source>
</evidence>
<feature type="domain" description="DUF1023" evidence="1">
    <location>
        <begin position="282"/>
        <end position="457"/>
    </location>
</feature>
<dbReference type="RefSeq" id="WP_110668026.1">
    <property type="nucleotide sequence ID" value="NZ_PYBW01000030.1"/>
</dbReference>
<evidence type="ECO:0000313" key="2">
    <source>
        <dbReference type="EMBL" id="PYC82709.1"/>
    </source>
</evidence>
<sequence length="531" mass="54781">MDLATLRDARPTALPDAAEACEQLAGALRDQAVEWQQEVICRTVNSGWLGAAADSCRTTLAGTEHRLTSAHTELRTLAATLQSGGEALLLAQARLTDALAEAAAAGVAVDGDGHVTGSQEGDFGQRISAALIDADTVDRSLAALLAAHTRAATDGTALDYRGFAPDPLSPPVTAPDLLAAAFPPATATPAEAAAWWRSLPASEQQHLIATRPDLIGNRDGFPSPARDQANRATLAGYLATYAGRAGAADQTKLAGFRAIQARLASTTRGTPPVLLLGLSDTGQGRAILSFGNPDTAQNVSAYVPGLGTELGNVGGKDGDRAYNVWKAANKADPTRAAASIVWLGYDPPPGLDQLDPTSLGVMDDQRAKAGAARYADFLAGLRASSHDGPSAHVTALGHSYGSLTVSLSGQLPGGDHADDMILIGSPGTDAEHASQLGVASDHVWVGAADNDPVTYAPDPFSNLTGDLGERWFGRDPASAEFGAQRFEVADGPPHSFAAHSNYLDSSGGGSLTNIGQIVTGHADRVKSQPYR</sequence>
<dbReference type="SUPFAM" id="SSF53474">
    <property type="entry name" value="alpha/beta-Hydrolases"/>
    <property type="match status" value="1"/>
</dbReference>
<comment type="caution">
    <text evidence="2">The sequence shown here is derived from an EMBL/GenBank/DDBJ whole genome shotgun (WGS) entry which is preliminary data.</text>
</comment>
<dbReference type="InterPro" id="IPR010427">
    <property type="entry name" value="DUF1023"/>
</dbReference>
<proteinExistence type="predicted"/>
<keyword evidence="3" id="KW-1185">Reference proteome</keyword>